<protein>
    <submittedName>
        <fullName evidence="1">Uncharacterized protein</fullName>
    </submittedName>
</protein>
<dbReference type="KEGG" id="vg:55632397"/>
<dbReference type="Proteomes" id="UP000385136">
    <property type="component" value="Segment"/>
</dbReference>
<name>E5G074_9CAUD</name>
<accession>E5G074</accession>
<reference evidence="1 2" key="1">
    <citation type="journal article" date="2011" name="Virus Res.">
        <title>The genome sequence and proteome of bacteriophage ?CPV1 virulent for Clostridium perfringens.</title>
        <authorList>
            <person name="Volozhantsev N.V."/>
            <person name="Verevkin V.V."/>
            <person name="Bannov V.A."/>
            <person name="Krasilnikova V.M."/>
            <person name="Myakinina V.P."/>
            <person name="Zhilenkov E.L."/>
            <person name="Svetoch E.A."/>
            <person name="Stern N.J."/>
            <person name="Oakley B.B."/>
            <person name="Seal B.S."/>
        </authorList>
    </citation>
    <scope>NUCLEOTIDE SEQUENCE [LARGE SCALE GENOMIC DNA]</scope>
    <source>
        <strain evidence="1 2">CpV1</strain>
    </source>
</reference>
<organism evidence="1 2">
    <name type="scientific">Clostridium phage CpV1</name>
    <dbReference type="NCBI Taxonomy" id="926066"/>
    <lineage>
        <taxon>Viruses</taxon>
        <taxon>Duplodnaviria</taxon>
        <taxon>Heunggongvirae</taxon>
        <taxon>Uroviricota</taxon>
        <taxon>Caudoviricetes</taxon>
        <taxon>Guelinviridae</taxon>
        <taxon>Denniswatsonvirinae</taxon>
        <taxon>Capvunavirus</taxon>
        <taxon>Capvunavirus CpV1</taxon>
    </lineage>
</organism>
<proteinExistence type="predicted"/>
<keyword evidence="2" id="KW-1185">Reference proteome</keyword>
<dbReference type="EMBL" id="HM640230">
    <property type="protein sequence ID" value="ADR30494.1"/>
    <property type="molecule type" value="Genomic_DNA"/>
</dbReference>
<evidence type="ECO:0000313" key="2">
    <source>
        <dbReference type="Proteomes" id="UP000385136"/>
    </source>
</evidence>
<dbReference type="GeneID" id="55632397"/>
<dbReference type="RefSeq" id="YP_009829947.1">
    <property type="nucleotide sequence ID" value="NC_048629.1"/>
</dbReference>
<evidence type="ECO:0000313" key="1">
    <source>
        <dbReference type="EMBL" id="ADR30494.1"/>
    </source>
</evidence>
<sequence>MNVAERPIHIQRDINISNKFLGGDNMELDEALVRLQSKTTLLYLYKKK</sequence>